<evidence type="ECO:0000256" key="5">
    <source>
        <dbReference type="PROSITE-ProRule" id="PRU00309"/>
    </source>
</evidence>
<dbReference type="EMBL" id="JACVVK020000596">
    <property type="protein sequence ID" value="KAK7463950.1"/>
    <property type="molecule type" value="Genomic_DNA"/>
</dbReference>
<dbReference type="Pfam" id="PF05485">
    <property type="entry name" value="THAP"/>
    <property type="match status" value="1"/>
</dbReference>
<accession>A0ABD0J6Z1</accession>
<dbReference type="AlphaFoldDB" id="A0ABD0J6Z1"/>
<evidence type="ECO:0000313" key="9">
    <source>
        <dbReference type="Proteomes" id="UP001519460"/>
    </source>
</evidence>
<sequence>MCTASGFGAKMDGKHKASRSSGVRCSVHGCQCNHRKLNLLLEQPCFDHKPLRRQDCSCDPPYRMHRMPDHDPELRRQWLAALNRKDPPRNVFVCSYHFVDRKPTKENPLPELNLGYQKRMVQKRHVIVRSNPDMRSDNGASELAFHGTRKRKSNSVPAAADISPRKQLKEGVMQMCLITHSILLGLAAKPWDKNHPDWTPTLHMGHSGAKPVDVERYARAAARHARQSSQTSLSHPLLVVILHQKTRQPPDMVSQHSSSQEFTQLGNSPSSPHAECSAHTASLVTPSLVIKQEPEDEGLYQQEMSPGLDACTASVVSDNQTDSMSIKTEHHEVTSLGFDVGTPSLLWDNHTEIKSVKTQHQENTSLGVWLGTCTSDGLSDKKADRASSKTEHRQQTCTVRVIKQEPSDELFQNETLLGVDPQTPSVVLDNHTDMVSVKTEHQESSTLERTLPVAMNTPDDLYEDIKLDTGLFPDSHVG</sequence>
<evidence type="ECO:0000259" key="7">
    <source>
        <dbReference type="PROSITE" id="PS50950"/>
    </source>
</evidence>
<feature type="non-terminal residue" evidence="8">
    <location>
        <position position="478"/>
    </location>
</feature>
<feature type="region of interest" description="Disordered" evidence="6">
    <location>
        <begin position="248"/>
        <end position="279"/>
    </location>
</feature>
<evidence type="ECO:0000313" key="8">
    <source>
        <dbReference type="EMBL" id="KAK7463950.1"/>
    </source>
</evidence>
<protein>
    <recommendedName>
        <fullName evidence="7">THAP-type domain-containing protein</fullName>
    </recommendedName>
</protein>
<dbReference type="SUPFAM" id="SSF57716">
    <property type="entry name" value="Glucocorticoid receptor-like (DNA-binding domain)"/>
    <property type="match status" value="1"/>
</dbReference>
<evidence type="ECO:0000256" key="4">
    <source>
        <dbReference type="ARBA" id="ARBA00023125"/>
    </source>
</evidence>
<feature type="compositionally biased region" description="Polar residues" evidence="6">
    <location>
        <begin position="254"/>
        <end position="271"/>
    </location>
</feature>
<keyword evidence="2 5" id="KW-0863">Zinc-finger</keyword>
<dbReference type="InterPro" id="IPR006612">
    <property type="entry name" value="THAP_Znf"/>
</dbReference>
<dbReference type="Proteomes" id="UP001519460">
    <property type="component" value="Unassembled WGS sequence"/>
</dbReference>
<organism evidence="8 9">
    <name type="scientific">Batillaria attramentaria</name>
    <dbReference type="NCBI Taxonomy" id="370345"/>
    <lineage>
        <taxon>Eukaryota</taxon>
        <taxon>Metazoa</taxon>
        <taxon>Spiralia</taxon>
        <taxon>Lophotrochozoa</taxon>
        <taxon>Mollusca</taxon>
        <taxon>Gastropoda</taxon>
        <taxon>Caenogastropoda</taxon>
        <taxon>Sorbeoconcha</taxon>
        <taxon>Cerithioidea</taxon>
        <taxon>Batillariidae</taxon>
        <taxon>Batillaria</taxon>
    </lineage>
</organism>
<feature type="domain" description="THAP-type" evidence="7">
    <location>
        <begin position="21"/>
        <end position="113"/>
    </location>
</feature>
<proteinExistence type="predicted"/>
<keyword evidence="4 5" id="KW-0238">DNA-binding</keyword>
<evidence type="ECO:0000256" key="2">
    <source>
        <dbReference type="ARBA" id="ARBA00022771"/>
    </source>
</evidence>
<comment type="caution">
    <text evidence="8">The sequence shown here is derived from an EMBL/GenBank/DDBJ whole genome shotgun (WGS) entry which is preliminary data.</text>
</comment>
<name>A0ABD0J6Z1_9CAEN</name>
<evidence type="ECO:0000256" key="6">
    <source>
        <dbReference type="SAM" id="MobiDB-lite"/>
    </source>
</evidence>
<dbReference type="GO" id="GO:0008270">
    <property type="term" value="F:zinc ion binding"/>
    <property type="evidence" value="ECO:0007669"/>
    <property type="project" value="UniProtKB-KW"/>
</dbReference>
<dbReference type="PROSITE" id="PS50950">
    <property type="entry name" value="ZF_THAP"/>
    <property type="match status" value="1"/>
</dbReference>
<keyword evidence="1" id="KW-0479">Metal-binding</keyword>
<dbReference type="GO" id="GO:0003677">
    <property type="term" value="F:DNA binding"/>
    <property type="evidence" value="ECO:0007669"/>
    <property type="project" value="UniProtKB-UniRule"/>
</dbReference>
<reference evidence="8 9" key="1">
    <citation type="journal article" date="2023" name="Sci. Data">
        <title>Genome assembly of the Korean intertidal mud-creeper Batillaria attramentaria.</title>
        <authorList>
            <person name="Patra A.K."/>
            <person name="Ho P.T."/>
            <person name="Jun S."/>
            <person name="Lee S.J."/>
            <person name="Kim Y."/>
            <person name="Won Y.J."/>
        </authorList>
    </citation>
    <scope>NUCLEOTIDE SEQUENCE [LARGE SCALE GENOMIC DNA]</scope>
    <source>
        <strain evidence="8">Wonlab-2016</strain>
    </source>
</reference>
<evidence type="ECO:0000256" key="3">
    <source>
        <dbReference type="ARBA" id="ARBA00022833"/>
    </source>
</evidence>
<dbReference type="SMART" id="SM00980">
    <property type="entry name" value="THAP"/>
    <property type="match status" value="1"/>
</dbReference>
<evidence type="ECO:0000256" key="1">
    <source>
        <dbReference type="ARBA" id="ARBA00022723"/>
    </source>
</evidence>
<keyword evidence="9" id="KW-1185">Reference proteome</keyword>
<keyword evidence="3" id="KW-0862">Zinc</keyword>
<gene>
    <name evidence="8" type="ORF">BaRGS_00038062</name>
</gene>